<accession>A0A090AJ23</accession>
<protein>
    <submittedName>
        <fullName evidence="8">RND family efflux transporter MFP subunit</fullName>
    </submittedName>
</protein>
<dbReference type="InterPro" id="IPR050465">
    <property type="entry name" value="UPF0194_transport"/>
</dbReference>
<evidence type="ECO:0000256" key="1">
    <source>
        <dbReference type="ARBA" id="ARBA00004196"/>
    </source>
</evidence>
<feature type="transmembrane region" description="Helical" evidence="5">
    <location>
        <begin position="25"/>
        <end position="44"/>
    </location>
</feature>
<comment type="subcellular location">
    <subcellularLocation>
        <location evidence="1">Cell envelope</location>
    </subcellularLocation>
</comment>
<comment type="similarity">
    <text evidence="2">Belongs to the membrane fusion protein (MFP) (TC 8.A.1) family.</text>
</comment>
<evidence type="ECO:0000256" key="3">
    <source>
        <dbReference type="ARBA" id="ARBA00023054"/>
    </source>
</evidence>
<keyword evidence="9" id="KW-1185">Reference proteome</keyword>
<dbReference type="PANTHER" id="PTHR32347:SF14">
    <property type="entry name" value="EFFLUX SYSTEM COMPONENT YKNX-RELATED"/>
    <property type="match status" value="1"/>
</dbReference>
<dbReference type="GO" id="GO:0022857">
    <property type="term" value="F:transmembrane transporter activity"/>
    <property type="evidence" value="ECO:0007669"/>
    <property type="project" value="InterPro"/>
</dbReference>
<dbReference type="GO" id="GO:0016020">
    <property type="term" value="C:membrane"/>
    <property type="evidence" value="ECO:0007669"/>
    <property type="project" value="InterPro"/>
</dbReference>
<organism evidence="8 9">
    <name type="scientific">Thioploca ingrica</name>
    <dbReference type="NCBI Taxonomy" id="40754"/>
    <lineage>
        <taxon>Bacteria</taxon>
        <taxon>Pseudomonadati</taxon>
        <taxon>Pseudomonadota</taxon>
        <taxon>Gammaproteobacteria</taxon>
        <taxon>Thiotrichales</taxon>
        <taxon>Thiotrichaceae</taxon>
        <taxon>Thioploca</taxon>
    </lineage>
</organism>
<dbReference type="Pfam" id="PF25973">
    <property type="entry name" value="BSH_CzcB"/>
    <property type="match status" value="1"/>
</dbReference>
<evidence type="ECO:0000259" key="6">
    <source>
        <dbReference type="Pfam" id="PF25954"/>
    </source>
</evidence>
<dbReference type="Gene3D" id="2.40.50.100">
    <property type="match status" value="1"/>
</dbReference>
<keyword evidence="5" id="KW-0812">Transmembrane</keyword>
<evidence type="ECO:0000259" key="7">
    <source>
        <dbReference type="Pfam" id="PF25973"/>
    </source>
</evidence>
<reference evidence="8 9" key="1">
    <citation type="journal article" date="2014" name="ISME J.">
        <title>Ecophysiology of Thioploca ingrica as revealed by the complete genome sequence supplemented with proteomic evidence.</title>
        <authorList>
            <person name="Kojima H."/>
            <person name="Ogura Y."/>
            <person name="Yamamoto N."/>
            <person name="Togashi T."/>
            <person name="Mori H."/>
            <person name="Watanabe T."/>
            <person name="Nemoto F."/>
            <person name="Kurokawa K."/>
            <person name="Hayashi T."/>
            <person name="Fukui M."/>
        </authorList>
    </citation>
    <scope>NUCLEOTIDE SEQUENCE [LARGE SCALE GENOMIC DNA]</scope>
</reference>
<evidence type="ECO:0000313" key="9">
    <source>
        <dbReference type="Proteomes" id="UP000031623"/>
    </source>
</evidence>
<evidence type="ECO:0000256" key="2">
    <source>
        <dbReference type="ARBA" id="ARBA00009477"/>
    </source>
</evidence>
<dbReference type="PANTHER" id="PTHR32347">
    <property type="entry name" value="EFFLUX SYSTEM COMPONENT YKNX-RELATED"/>
    <property type="match status" value="1"/>
</dbReference>
<dbReference type="EMBL" id="AP014633">
    <property type="protein sequence ID" value="BAP57409.1"/>
    <property type="molecule type" value="Genomic_DNA"/>
</dbReference>
<keyword evidence="5" id="KW-0472">Membrane</keyword>
<gene>
    <name evidence="8" type="ORF">THII_3112</name>
</gene>
<dbReference type="HOGENOM" id="CLU_018816_14_1_6"/>
<dbReference type="Proteomes" id="UP000031623">
    <property type="component" value="Chromosome"/>
</dbReference>
<evidence type="ECO:0000313" key="8">
    <source>
        <dbReference type="EMBL" id="BAP57409.1"/>
    </source>
</evidence>
<feature type="domain" description="CusB-like beta-barrel" evidence="6">
    <location>
        <begin position="250"/>
        <end position="320"/>
    </location>
</feature>
<keyword evidence="3" id="KW-0175">Coiled coil</keyword>
<dbReference type="AlphaFoldDB" id="A0A090AJ23"/>
<name>A0A090AJ23_9GAMM</name>
<evidence type="ECO:0000256" key="5">
    <source>
        <dbReference type="SAM" id="Phobius"/>
    </source>
</evidence>
<dbReference type="OrthoDB" id="9791520at2"/>
<feature type="domain" description="CzcB-like barrel-sandwich hybrid" evidence="7">
    <location>
        <begin position="81"/>
        <end position="231"/>
    </location>
</feature>
<dbReference type="SUPFAM" id="SSF111369">
    <property type="entry name" value="HlyD-like secretion proteins"/>
    <property type="match status" value="1"/>
</dbReference>
<dbReference type="Pfam" id="PF25954">
    <property type="entry name" value="Beta-barrel_RND_2"/>
    <property type="match status" value="1"/>
</dbReference>
<dbReference type="Gene3D" id="2.40.30.170">
    <property type="match status" value="1"/>
</dbReference>
<dbReference type="NCBIfam" id="TIGR01730">
    <property type="entry name" value="RND_mfp"/>
    <property type="match status" value="1"/>
</dbReference>
<dbReference type="InterPro" id="IPR058792">
    <property type="entry name" value="Beta-barrel_RND_2"/>
</dbReference>
<dbReference type="KEGG" id="tig:THII_3112"/>
<dbReference type="STRING" id="40754.THII_3112"/>
<dbReference type="FunFam" id="2.40.30.170:FF:000010">
    <property type="entry name" value="Efflux RND transporter periplasmic adaptor subunit"/>
    <property type="match status" value="1"/>
</dbReference>
<dbReference type="Gene3D" id="1.10.287.470">
    <property type="entry name" value="Helix hairpin bin"/>
    <property type="match status" value="1"/>
</dbReference>
<keyword evidence="5" id="KW-1133">Transmembrane helix</keyword>
<evidence type="ECO:0000256" key="4">
    <source>
        <dbReference type="SAM" id="MobiDB-lite"/>
    </source>
</evidence>
<proteinExistence type="inferred from homology"/>
<dbReference type="InterPro" id="IPR058647">
    <property type="entry name" value="BSH_CzcB-like"/>
</dbReference>
<feature type="region of interest" description="Disordered" evidence="4">
    <location>
        <begin position="343"/>
        <end position="390"/>
    </location>
</feature>
<sequence length="425" mass="45853">MDKTALDNSFEQVVLQRSTPFYKRFWFWILLLTLGILATVSGILRPDGNSTLPRFKTAPVERGNLIVTVTATGTLQPVKQVIVGTEVSGTVKSVAVDYNDPVKAGQVLAMLDTTKLEDQAAQSRALLHSAQAGLMEAQATVVESHNNLERLKEIQKLSGGKLPSRQELDTAAAVFKRASAGEATAQAKIDEAQAKLKLDETNLAKATIRSPIDGIVLVRGVEPGQTVAASLQAPVLFTLAEDLRQMILYVNVDEADVGQVAVKQPATFTISAYPDRQFQARITQVRYAARTENNVVTYEALLAVDNADLSLRPGMTATADIIVRTIENALLVPNVALRFSPPVQREKGQSGPDFIASLLPRPPRPQPLQPQAAKNSPQVWSLDDNGVPQPIAVKPGASDGRMTQILEGDLTVGQALLVDMEKTSP</sequence>
<dbReference type="InterPro" id="IPR006143">
    <property type="entry name" value="RND_pump_MFP"/>
</dbReference>
<dbReference type="GO" id="GO:0030313">
    <property type="term" value="C:cell envelope"/>
    <property type="evidence" value="ECO:0007669"/>
    <property type="project" value="UniProtKB-SubCell"/>
</dbReference>